<reference evidence="1" key="1">
    <citation type="journal article" date="2021" name="bioRxiv">
        <title>Whole Genome Assembly and Annotation of Northern Wild Rice, Zizania palustris L., Supports a Whole Genome Duplication in the Zizania Genus.</title>
        <authorList>
            <person name="Haas M."/>
            <person name="Kono T."/>
            <person name="Macchietto M."/>
            <person name="Millas R."/>
            <person name="McGilp L."/>
            <person name="Shao M."/>
            <person name="Duquette J."/>
            <person name="Hirsch C.N."/>
            <person name="Kimball J."/>
        </authorList>
    </citation>
    <scope>NUCLEOTIDE SEQUENCE</scope>
    <source>
        <tissue evidence="1">Fresh leaf tissue</tissue>
    </source>
</reference>
<reference evidence="1" key="2">
    <citation type="submission" date="2021-02" db="EMBL/GenBank/DDBJ databases">
        <authorList>
            <person name="Kimball J.A."/>
            <person name="Haas M.W."/>
            <person name="Macchietto M."/>
            <person name="Kono T."/>
            <person name="Duquette J."/>
            <person name="Shao M."/>
        </authorList>
    </citation>
    <scope>NUCLEOTIDE SEQUENCE</scope>
    <source>
        <tissue evidence="1">Fresh leaf tissue</tissue>
    </source>
</reference>
<dbReference type="Proteomes" id="UP000729402">
    <property type="component" value="Unassembled WGS sequence"/>
</dbReference>
<proteinExistence type="predicted"/>
<dbReference type="EMBL" id="JAAALK010000283">
    <property type="protein sequence ID" value="KAG8076067.1"/>
    <property type="molecule type" value="Genomic_DNA"/>
</dbReference>
<evidence type="ECO:0000313" key="2">
    <source>
        <dbReference type="EMBL" id="KAG8076067.1"/>
    </source>
</evidence>
<dbReference type="EMBL" id="JAAALK010000283">
    <property type="protein sequence ID" value="KAG8073512.1"/>
    <property type="molecule type" value="Genomic_DNA"/>
</dbReference>
<gene>
    <name evidence="2" type="ORF">GUJ93_ZPchr0006g42742</name>
    <name evidence="1" type="ORF">GUJ93_ZPchr0006g42975</name>
</gene>
<protein>
    <submittedName>
        <fullName evidence="1">Uncharacterized protein</fullName>
    </submittedName>
</protein>
<comment type="caution">
    <text evidence="1">The sequence shown here is derived from an EMBL/GenBank/DDBJ whole genome shotgun (WGS) entry which is preliminary data.</text>
</comment>
<keyword evidence="3" id="KW-1185">Reference proteome</keyword>
<evidence type="ECO:0000313" key="1">
    <source>
        <dbReference type="EMBL" id="KAG8073512.1"/>
    </source>
</evidence>
<organism evidence="1 3">
    <name type="scientific">Zizania palustris</name>
    <name type="common">Northern wild rice</name>
    <dbReference type="NCBI Taxonomy" id="103762"/>
    <lineage>
        <taxon>Eukaryota</taxon>
        <taxon>Viridiplantae</taxon>
        <taxon>Streptophyta</taxon>
        <taxon>Embryophyta</taxon>
        <taxon>Tracheophyta</taxon>
        <taxon>Spermatophyta</taxon>
        <taxon>Magnoliopsida</taxon>
        <taxon>Liliopsida</taxon>
        <taxon>Poales</taxon>
        <taxon>Poaceae</taxon>
        <taxon>BOP clade</taxon>
        <taxon>Oryzoideae</taxon>
        <taxon>Oryzeae</taxon>
        <taxon>Zizaniinae</taxon>
        <taxon>Zizania</taxon>
    </lineage>
</organism>
<accession>A0A8J5SPA3</accession>
<sequence length="72" mass="8641">MGQKAEVLFITRVKGTRAEIWRRRRPWRDLSWQWRQDLSWWWRWLGSAVTTTAGSLRRLRRCSGNGRIKAAA</sequence>
<name>A0A8J5SPA3_ZIZPA</name>
<dbReference type="AlphaFoldDB" id="A0A8J5SPA3"/>
<evidence type="ECO:0000313" key="3">
    <source>
        <dbReference type="Proteomes" id="UP000729402"/>
    </source>
</evidence>